<gene>
    <name evidence="1" type="ORF">DPEC_G00099820</name>
</gene>
<reference evidence="1" key="1">
    <citation type="submission" date="2021-05" db="EMBL/GenBank/DDBJ databases">
        <authorList>
            <person name="Pan Q."/>
            <person name="Jouanno E."/>
            <person name="Zahm M."/>
            <person name="Klopp C."/>
            <person name="Cabau C."/>
            <person name="Louis A."/>
            <person name="Berthelot C."/>
            <person name="Parey E."/>
            <person name="Roest Crollius H."/>
            <person name="Montfort J."/>
            <person name="Robinson-Rechavi M."/>
            <person name="Bouchez O."/>
            <person name="Lampietro C."/>
            <person name="Lopez Roques C."/>
            <person name="Donnadieu C."/>
            <person name="Postlethwait J."/>
            <person name="Bobe J."/>
            <person name="Dillon D."/>
            <person name="Chandos A."/>
            <person name="von Hippel F."/>
            <person name="Guiguen Y."/>
        </authorList>
    </citation>
    <scope>NUCLEOTIDE SEQUENCE</scope>
    <source>
        <strain evidence="1">YG-Jan2019</strain>
    </source>
</reference>
<evidence type="ECO:0000313" key="2">
    <source>
        <dbReference type="Proteomes" id="UP001157502"/>
    </source>
</evidence>
<comment type="caution">
    <text evidence="1">The sequence shown here is derived from an EMBL/GenBank/DDBJ whole genome shotgun (WGS) entry which is preliminary data.</text>
</comment>
<protein>
    <submittedName>
        <fullName evidence="1">Uncharacterized protein</fullName>
    </submittedName>
</protein>
<evidence type="ECO:0000313" key="1">
    <source>
        <dbReference type="EMBL" id="KAJ8007965.1"/>
    </source>
</evidence>
<dbReference type="Proteomes" id="UP001157502">
    <property type="component" value="Chromosome 8"/>
</dbReference>
<keyword evidence="2" id="KW-1185">Reference proteome</keyword>
<name>A0ACC2GWR9_DALPE</name>
<proteinExistence type="predicted"/>
<accession>A0ACC2GWR9</accession>
<sequence>MSNLGQILRPPFKAVKNDGRTQYLLLSFHQACEVARVRASLPGQERQALVGFGQYKRERLQDLYNATDKKRVGKAIHTMMKLRTKV</sequence>
<dbReference type="EMBL" id="CM055735">
    <property type="protein sequence ID" value="KAJ8007965.1"/>
    <property type="molecule type" value="Genomic_DNA"/>
</dbReference>
<organism evidence="1 2">
    <name type="scientific">Dallia pectoralis</name>
    <name type="common">Alaska blackfish</name>
    <dbReference type="NCBI Taxonomy" id="75939"/>
    <lineage>
        <taxon>Eukaryota</taxon>
        <taxon>Metazoa</taxon>
        <taxon>Chordata</taxon>
        <taxon>Craniata</taxon>
        <taxon>Vertebrata</taxon>
        <taxon>Euteleostomi</taxon>
        <taxon>Actinopterygii</taxon>
        <taxon>Neopterygii</taxon>
        <taxon>Teleostei</taxon>
        <taxon>Protacanthopterygii</taxon>
        <taxon>Esociformes</taxon>
        <taxon>Umbridae</taxon>
        <taxon>Dallia</taxon>
    </lineage>
</organism>